<comment type="caution">
    <text evidence="3">The sequence shown here is derived from an EMBL/GenBank/DDBJ whole genome shotgun (WGS) entry which is preliminary data.</text>
</comment>
<feature type="non-terminal residue" evidence="3">
    <location>
        <position position="1"/>
    </location>
</feature>
<dbReference type="AlphaFoldDB" id="A0A4Y9XZX4"/>
<dbReference type="InterPro" id="IPR035899">
    <property type="entry name" value="DBL_dom_sf"/>
</dbReference>
<dbReference type="SMART" id="SM00325">
    <property type="entry name" value="RhoGEF"/>
    <property type="match status" value="1"/>
</dbReference>
<evidence type="ECO:0000256" key="1">
    <source>
        <dbReference type="SAM" id="MobiDB-lite"/>
    </source>
</evidence>
<dbReference type="InterPro" id="IPR000219">
    <property type="entry name" value="DH_dom"/>
</dbReference>
<feature type="compositionally biased region" description="Polar residues" evidence="1">
    <location>
        <begin position="484"/>
        <end position="493"/>
    </location>
</feature>
<dbReference type="STRING" id="205917.A0A4Y9XZX4"/>
<dbReference type="EMBL" id="SEOQ01000938">
    <property type="protein sequence ID" value="TFY55238.1"/>
    <property type="molecule type" value="Genomic_DNA"/>
</dbReference>
<dbReference type="PANTHER" id="PTHR45924">
    <property type="entry name" value="FI17866P1"/>
    <property type="match status" value="1"/>
</dbReference>
<feature type="region of interest" description="Disordered" evidence="1">
    <location>
        <begin position="453"/>
        <end position="780"/>
    </location>
</feature>
<sequence>VSADLNNLPPSPISPSGDGRKKSNPLIDLIETEKIYVDQLTGIIRKVAAAWSRSNLPPPELDLMFRSLEGVFKANRSLLSRLKEIGTNPSSPKALGDLLMRWIDDLEGPYTLYCDRYCSGFDDWEPVRSNERLPTVLASFSVATPPPLPADGPEHPPEPPIWTLDQLFLLPRARIRYYKKLYARLMKGTQPGRSDYKLLLGAAEKLERLLATIDSRSSIRAGGSLPRAPPETEDEVVIDFRAQINNLKAQLTSADSFPPASSESSSARGSALSSAPRFSQETGSTSIDRISNGSLSIPLPELERRLAVDQCLDIFTMRPKQVRLQILPPSLPFARETRIATDVFIRLTPKSTGVEVTHSRGRVFILSDLFLACERMGPGESSPSVPEADMWLLYPPLAGKHLKVAPLDGQDNAVQVTIMRKEKLTLEFESVRMRDRVLAEFRECIEFATAITPSSKHPVPPLPPMKGLPKSSSTPLPPGPANMAPSSSAPDLQSPSPSNSSRSPPPKRSSSPMNSSPAFSPAQRALSPPSDPPSRSGSGTPLTPQSLAEGMSRLVLSPDAQVQQVSQRVPSLHDPLPGPTYPTRSSSQAQQMSSLDVPPGPMSFGPGQVIPPQRVASAGPLGRPGPGPPRPGGPPYGPGPQGMGGPPMGGMGPNMGGMGQPYPNSNPMAPPSAPYVSASGRAPSDPSFQGGLRKSNSSHSLASQYSQGRVTSGGPGIPPMPGMPPRNNSYSSLQAPQPRPILPSVQLSSRSLSMATGSIEEPSPPNSPIEETPVPTGPVTSTISAQMKCKVFLKQHHAQWKSLGSAKLKLYREQPTNVKQLVVEADDRNHSPLISTIVLTDGVERVGKTGVAIELSDKGARTGIVYMIQLRNEQSAQGFFDSLLAGSDRSR</sequence>
<feature type="domain" description="DH" evidence="2">
    <location>
        <begin position="21"/>
        <end position="216"/>
    </location>
</feature>
<feature type="compositionally biased region" description="Polar residues" evidence="1">
    <location>
        <begin position="560"/>
        <end position="569"/>
    </location>
</feature>
<evidence type="ECO:0000313" key="4">
    <source>
        <dbReference type="Proteomes" id="UP000298327"/>
    </source>
</evidence>
<feature type="compositionally biased region" description="Polar residues" evidence="1">
    <location>
        <begin position="582"/>
        <end position="594"/>
    </location>
</feature>
<dbReference type="GO" id="GO:0031267">
    <property type="term" value="F:small GTPase binding"/>
    <property type="evidence" value="ECO:0007669"/>
    <property type="project" value="TreeGrafter"/>
</dbReference>
<protein>
    <recommendedName>
        <fullName evidence="2">DH domain-containing protein</fullName>
    </recommendedName>
</protein>
<feature type="compositionally biased region" description="Polar residues" evidence="1">
    <location>
        <begin position="726"/>
        <end position="735"/>
    </location>
</feature>
<feature type="compositionally biased region" description="Polar residues" evidence="1">
    <location>
        <begin position="277"/>
        <end position="290"/>
    </location>
</feature>
<dbReference type="Gene3D" id="1.20.900.10">
    <property type="entry name" value="Dbl homology (DH) domain"/>
    <property type="match status" value="1"/>
</dbReference>
<dbReference type="Proteomes" id="UP000298327">
    <property type="component" value="Unassembled WGS sequence"/>
</dbReference>
<feature type="region of interest" description="Disordered" evidence="1">
    <location>
        <begin position="252"/>
        <end position="290"/>
    </location>
</feature>
<feature type="region of interest" description="Disordered" evidence="1">
    <location>
        <begin position="1"/>
        <end position="22"/>
    </location>
</feature>
<keyword evidence="4" id="KW-1185">Reference proteome</keyword>
<dbReference type="Pfam" id="PF00621">
    <property type="entry name" value="RhoGEF"/>
    <property type="match status" value="1"/>
</dbReference>
<feature type="compositionally biased region" description="Polar residues" evidence="1">
    <location>
        <begin position="694"/>
        <end position="710"/>
    </location>
</feature>
<evidence type="ECO:0000313" key="3">
    <source>
        <dbReference type="EMBL" id="TFY55238.1"/>
    </source>
</evidence>
<dbReference type="SUPFAM" id="SSF48065">
    <property type="entry name" value="DBL homology domain (DH-domain)"/>
    <property type="match status" value="1"/>
</dbReference>
<feature type="compositionally biased region" description="Polar residues" evidence="1">
    <location>
        <begin position="745"/>
        <end position="756"/>
    </location>
</feature>
<name>A0A4Y9XZX4_9AGAM</name>
<feature type="compositionally biased region" description="Low complexity" evidence="1">
    <location>
        <begin position="253"/>
        <end position="276"/>
    </location>
</feature>
<gene>
    <name evidence="3" type="ORF">EVG20_g9393</name>
</gene>
<reference evidence="3 4" key="1">
    <citation type="submission" date="2019-02" db="EMBL/GenBank/DDBJ databases">
        <title>Genome sequencing of the rare red list fungi Dentipellis fragilis.</title>
        <authorList>
            <person name="Buettner E."/>
            <person name="Kellner H."/>
        </authorList>
    </citation>
    <scope>NUCLEOTIDE SEQUENCE [LARGE SCALE GENOMIC DNA]</scope>
    <source>
        <strain evidence="3 4">DSM 105465</strain>
    </source>
</reference>
<proteinExistence type="predicted"/>
<organism evidence="3 4">
    <name type="scientific">Dentipellis fragilis</name>
    <dbReference type="NCBI Taxonomy" id="205917"/>
    <lineage>
        <taxon>Eukaryota</taxon>
        <taxon>Fungi</taxon>
        <taxon>Dikarya</taxon>
        <taxon>Basidiomycota</taxon>
        <taxon>Agaricomycotina</taxon>
        <taxon>Agaricomycetes</taxon>
        <taxon>Russulales</taxon>
        <taxon>Hericiaceae</taxon>
        <taxon>Dentipellis</taxon>
    </lineage>
</organism>
<dbReference type="PROSITE" id="PS50010">
    <property type="entry name" value="DH_2"/>
    <property type="match status" value="1"/>
</dbReference>
<accession>A0A4Y9XZX4</accession>
<evidence type="ECO:0000259" key="2">
    <source>
        <dbReference type="PROSITE" id="PS50010"/>
    </source>
</evidence>
<dbReference type="PANTHER" id="PTHR45924:SF2">
    <property type="entry name" value="FI17866P1"/>
    <property type="match status" value="1"/>
</dbReference>
<feature type="compositionally biased region" description="Pro residues" evidence="1">
    <location>
        <begin position="623"/>
        <end position="638"/>
    </location>
</feature>
<dbReference type="OrthoDB" id="6244550at2759"/>
<feature type="compositionally biased region" description="Gly residues" evidence="1">
    <location>
        <begin position="639"/>
        <end position="659"/>
    </location>
</feature>
<dbReference type="GO" id="GO:0005085">
    <property type="term" value="F:guanyl-nucleotide exchange factor activity"/>
    <property type="evidence" value="ECO:0007669"/>
    <property type="project" value="InterPro"/>
</dbReference>
<feature type="compositionally biased region" description="Low complexity" evidence="1">
    <location>
        <begin position="494"/>
        <end position="522"/>
    </location>
</feature>